<organism evidence="1 2">
    <name type="scientific">Xiphophorus couchianus</name>
    <name type="common">Monterrey platyfish</name>
    <dbReference type="NCBI Taxonomy" id="32473"/>
    <lineage>
        <taxon>Eukaryota</taxon>
        <taxon>Metazoa</taxon>
        <taxon>Chordata</taxon>
        <taxon>Craniata</taxon>
        <taxon>Vertebrata</taxon>
        <taxon>Euteleostomi</taxon>
        <taxon>Actinopterygii</taxon>
        <taxon>Neopterygii</taxon>
        <taxon>Teleostei</taxon>
        <taxon>Neoteleostei</taxon>
        <taxon>Acanthomorphata</taxon>
        <taxon>Ovalentaria</taxon>
        <taxon>Atherinomorphae</taxon>
        <taxon>Cyprinodontiformes</taxon>
        <taxon>Poeciliidae</taxon>
        <taxon>Poeciliinae</taxon>
        <taxon>Xiphophorus</taxon>
    </lineage>
</organism>
<dbReference type="Ensembl" id="ENSXCOT00000017100.1">
    <property type="protein sequence ID" value="ENSXCOP00000016883.1"/>
    <property type="gene ID" value="ENSXCOG00000012731.1"/>
</dbReference>
<accession>A0A3B5LYA4</accession>
<dbReference type="AlphaFoldDB" id="A0A3B5LYA4"/>
<reference evidence="1" key="2">
    <citation type="submission" date="2025-09" db="UniProtKB">
        <authorList>
            <consortium name="Ensembl"/>
        </authorList>
    </citation>
    <scope>IDENTIFICATION</scope>
</reference>
<name>A0A3B5LYA4_9TELE</name>
<keyword evidence="2" id="KW-1185">Reference proteome</keyword>
<sequence length="62" mass="7441">MYNNMLEDFDEDPFFSDSFRAHREHMRQMMRSFSEPFGFPFSTSITDGRNRGRDMAEHPSFP</sequence>
<reference evidence="1" key="1">
    <citation type="submission" date="2025-08" db="UniProtKB">
        <authorList>
            <consortium name="Ensembl"/>
        </authorList>
    </citation>
    <scope>IDENTIFICATION</scope>
</reference>
<evidence type="ECO:0000313" key="1">
    <source>
        <dbReference type="Ensembl" id="ENSXCOP00000016883.1"/>
    </source>
</evidence>
<dbReference type="GeneTree" id="ENSGT00940000168816"/>
<proteinExistence type="predicted"/>
<dbReference type="Proteomes" id="UP000261380">
    <property type="component" value="Unplaced"/>
</dbReference>
<evidence type="ECO:0000313" key="2">
    <source>
        <dbReference type="Proteomes" id="UP000261380"/>
    </source>
</evidence>
<evidence type="ECO:0008006" key="3">
    <source>
        <dbReference type="Google" id="ProtNLM"/>
    </source>
</evidence>
<protein>
    <recommendedName>
        <fullName evidence="3">Myeloid leukemia factor 1</fullName>
    </recommendedName>
</protein>